<dbReference type="CDD" id="cd02440">
    <property type="entry name" value="AdoMet_MTases"/>
    <property type="match status" value="2"/>
</dbReference>
<feature type="domain" description="Nucleotide-diphospho-sugar transferase" evidence="2">
    <location>
        <begin position="444"/>
        <end position="679"/>
    </location>
</feature>
<evidence type="ECO:0000313" key="4">
    <source>
        <dbReference type="EMBL" id="CEM10866.1"/>
    </source>
</evidence>
<evidence type="ECO:0000259" key="2">
    <source>
        <dbReference type="Pfam" id="PF03407"/>
    </source>
</evidence>
<feature type="region of interest" description="Disordered" evidence="1">
    <location>
        <begin position="1288"/>
        <end position="1320"/>
    </location>
</feature>
<feature type="compositionally biased region" description="Gly residues" evidence="1">
    <location>
        <begin position="1307"/>
        <end position="1320"/>
    </location>
</feature>
<dbReference type="Gene3D" id="3.40.50.150">
    <property type="entry name" value="Vaccinia Virus protein VP39"/>
    <property type="match status" value="1"/>
</dbReference>
<gene>
    <name evidence="4" type="ORF">Cvel_16319</name>
</gene>
<evidence type="ECO:0000256" key="1">
    <source>
        <dbReference type="SAM" id="MobiDB-lite"/>
    </source>
</evidence>
<evidence type="ECO:0008006" key="5">
    <source>
        <dbReference type="Google" id="ProtNLM"/>
    </source>
</evidence>
<organism evidence="4">
    <name type="scientific">Chromera velia CCMP2878</name>
    <dbReference type="NCBI Taxonomy" id="1169474"/>
    <lineage>
        <taxon>Eukaryota</taxon>
        <taxon>Sar</taxon>
        <taxon>Alveolata</taxon>
        <taxon>Colpodellida</taxon>
        <taxon>Chromeraceae</taxon>
        <taxon>Chromera</taxon>
    </lineage>
</organism>
<protein>
    <recommendedName>
        <fullName evidence="5">EGF-like domain-containing protein</fullName>
    </recommendedName>
</protein>
<dbReference type="InterPro" id="IPR013216">
    <property type="entry name" value="Methyltransf_11"/>
</dbReference>
<feature type="region of interest" description="Disordered" evidence="1">
    <location>
        <begin position="1018"/>
        <end position="1048"/>
    </location>
</feature>
<sequence>MGISFEEMTLLQSLCVGDEMQCRLACFWTERAGIIRLPFRFWQVLQENRLARLLQGGGGQSEGDRQRENLVNCVKTDWTSPWGMHWGDVLEISSGPSVQFSALLGGVADLPSVKSVTVVNADRPRLMEVAQQIEGGQYPYAVTNSTVLGYDTSFLSSPSDIVPESHDSVLLLGALSFVFAEGMETLRSIVRGLRAGGLLVLCERWYDHKAHPSPLTGEALTSFPVQASLTLLLRFLSKFQSIEQHFLIDGQSKEKSEGGEIEHRSESGRGSSICFAGRLLPLPAVSSEELQREAEWVEKKKQKKRERFRKSWDLQVPSVDEMPPESEKGFFSPTSAQAEAENRGGEKGGGSCSSPPSTCSAATAGSAKEAPSEGCQCGGGDGKSTVEGVGGEREKDPADTAVAAASKVLQTSRSGFVNIVLFDSNFLWLTFSFLCNLEKLGGALESTLFVALDAESFSNFPSVPGKIHKVLWQPENAVWTRGVGVSGGASSKEGGGSLTYGDVGFFGLMAERLWLLQRLVKAQIPFLFAESDAVWARNFLTELAEAKKGGEEWDIAASVDPEKGWYAPGFHAVIRPSPAVERMYAWVRGRALHDLDLRLKLLKEGTDGKGKGPRAIAHLGNEAAYFSAYVDSNRLRVLQLPPALYPSGLWYDRPEMRCRDTPPPVVIQNNYLESGMAKELRARTFGHWFVTDQGVCAHNDPYEIHARASGLTCSRTETGRDICEAQQAEERQAQRVPFLVVSGYSQQDLRSAEEFFVSLRLFEKKVPVKFIVLDSSPCIWMDEQTSCSRFDFASFPPHVRDVSLRAWVPLVLLSLLKEAEVVWFLDAGVRLLSSEPVSALIQHVSSTGFSAYAAARSSRPEPEKQEKVRTRVVQWLHSRGLSSGFVGLGIEEENQFQLVSGDILALDVRQPEIVESILTPLAACALDPLCVAGREEEGRGDEKSHPPGGTAQDTLLSFLVARMMRAHPLSLPASSSLLGDAERSGLCPQFHSAGAYEFFPPDGVLAHRTLEVFRPSKLNSSSHTDGQAIEGGEAQGGRGTVRGSNWGGVEEATVDAGGQLEESESVMVKGAEGEEKQIEWTLSAELFRREGAPVEGPVSVLRQQAKGAASSVVTLRGEEGGADALLRCDPDCQEGVCFLGKCHCLPGFGGPACEHPSLESFHGPCHGSSDACLQHPLWGRMAVPPSRWRRAQDEEGEVWRQAPDTDLDDRGEDHLWGFDNYRDLPTVLGDYAEVGCGPWTQLRVLLEARSELTGGVRSATLVDPSALVYARDVPTCAYRTGRLERMPSRQRNATAIPVHDPDEQQQGGAGTKGRRQGGSGDDSNFFPFPVTVVNAGGEHLVNARESFDTVVLINVIEHVQNGYALLENLYRSLRPGGILIFNDRYYDDMPPDYWSDLDSRLHPIRPFRAVYERFFSFFEPIFVRRYSIPNILRGLGRCRAPLHRTEGFYFIGRKL</sequence>
<feature type="domain" description="Methyltransferase type 11" evidence="3">
    <location>
        <begin position="1328"/>
        <end position="1381"/>
    </location>
</feature>
<dbReference type="SUPFAM" id="SSF53335">
    <property type="entry name" value="S-adenosyl-L-methionine-dependent methyltransferases"/>
    <property type="match status" value="1"/>
</dbReference>
<proteinExistence type="predicted"/>
<dbReference type="GO" id="GO:0008757">
    <property type="term" value="F:S-adenosylmethionine-dependent methyltransferase activity"/>
    <property type="evidence" value="ECO:0007669"/>
    <property type="project" value="InterPro"/>
</dbReference>
<dbReference type="VEuPathDB" id="CryptoDB:Cvel_16319"/>
<dbReference type="PANTHER" id="PTHR31389:SF4">
    <property type="entry name" value="LD39211P"/>
    <property type="match status" value="1"/>
</dbReference>
<dbReference type="PANTHER" id="PTHR31389">
    <property type="entry name" value="LD39211P"/>
    <property type="match status" value="1"/>
</dbReference>
<dbReference type="EMBL" id="CDMZ01000278">
    <property type="protein sequence ID" value="CEM10866.1"/>
    <property type="molecule type" value="Genomic_DNA"/>
</dbReference>
<name>A0A0G4FCD6_9ALVE</name>
<feature type="compositionally biased region" description="Low complexity" evidence="1">
    <location>
        <begin position="352"/>
        <end position="367"/>
    </location>
</feature>
<dbReference type="Pfam" id="PF03407">
    <property type="entry name" value="Nucleotid_trans"/>
    <property type="match status" value="1"/>
</dbReference>
<dbReference type="InterPro" id="IPR029063">
    <property type="entry name" value="SAM-dependent_MTases_sf"/>
</dbReference>
<dbReference type="Pfam" id="PF08241">
    <property type="entry name" value="Methyltransf_11"/>
    <property type="match status" value="1"/>
</dbReference>
<dbReference type="InterPro" id="IPR005069">
    <property type="entry name" value="Nucl-diP-sugar_transferase"/>
</dbReference>
<accession>A0A0G4FCD6</accession>
<feature type="region of interest" description="Disordered" evidence="1">
    <location>
        <begin position="316"/>
        <end position="398"/>
    </location>
</feature>
<evidence type="ECO:0000259" key="3">
    <source>
        <dbReference type="Pfam" id="PF08241"/>
    </source>
</evidence>
<reference evidence="4" key="1">
    <citation type="submission" date="2014-11" db="EMBL/GenBank/DDBJ databases">
        <authorList>
            <person name="Otto D Thomas"/>
            <person name="Naeem Raeece"/>
        </authorList>
    </citation>
    <scope>NUCLEOTIDE SEQUENCE</scope>
</reference>